<evidence type="ECO:0000256" key="6">
    <source>
        <dbReference type="ARBA" id="ARBA00023303"/>
    </source>
</evidence>
<protein>
    <recommendedName>
        <fullName evidence="10">Fluoride-specific ion channel FluC</fullName>
    </recommendedName>
</protein>
<evidence type="ECO:0000256" key="11">
    <source>
        <dbReference type="SAM" id="MobiDB-lite"/>
    </source>
</evidence>
<keyword evidence="10" id="KW-0813">Transport</keyword>
<dbReference type="InterPro" id="IPR003691">
    <property type="entry name" value="FluC"/>
</dbReference>
<feature type="transmembrane region" description="Helical" evidence="10">
    <location>
        <begin position="100"/>
        <end position="119"/>
    </location>
</feature>
<evidence type="ECO:0000256" key="4">
    <source>
        <dbReference type="ARBA" id="ARBA00022989"/>
    </source>
</evidence>
<dbReference type="PANTHER" id="PTHR28259">
    <property type="entry name" value="FLUORIDE EXPORT PROTEIN 1-RELATED"/>
    <property type="match status" value="1"/>
</dbReference>
<proteinExistence type="inferred from homology"/>
<keyword evidence="10" id="KW-0479">Metal-binding</keyword>
<evidence type="ECO:0000256" key="1">
    <source>
        <dbReference type="ARBA" id="ARBA00004651"/>
    </source>
</evidence>
<dbReference type="GO" id="GO:0005886">
    <property type="term" value="C:plasma membrane"/>
    <property type="evidence" value="ECO:0007669"/>
    <property type="project" value="UniProtKB-SubCell"/>
</dbReference>
<dbReference type="GO" id="GO:0140114">
    <property type="term" value="P:cellular detoxification of fluoride"/>
    <property type="evidence" value="ECO:0007669"/>
    <property type="project" value="UniProtKB-UniRule"/>
</dbReference>
<organism evidence="12 13">
    <name type="scientific">Terracoccus luteus</name>
    <dbReference type="NCBI Taxonomy" id="53356"/>
    <lineage>
        <taxon>Bacteria</taxon>
        <taxon>Bacillati</taxon>
        <taxon>Actinomycetota</taxon>
        <taxon>Actinomycetes</taxon>
        <taxon>Micrococcales</taxon>
        <taxon>Intrasporangiaceae</taxon>
        <taxon>Terracoccus</taxon>
    </lineage>
</organism>
<feature type="region of interest" description="Disordered" evidence="11">
    <location>
        <begin position="159"/>
        <end position="193"/>
    </location>
</feature>
<keyword evidence="5 10" id="KW-0472">Membrane</keyword>
<keyword evidence="4 10" id="KW-1133">Transmembrane helix</keyword>
<reference evidence="12 13" key="1">
    <citation type="submission" date="2018-10" db="EMBL/GenBank/DDBJ databases">
        <title>Sequencing the genomes of 1000 actinobacteria strains.</title>
        <authorList>
            <person name="Klenk H.-P."/>
        </authorList>
    </citation>
    <scope>NUCLEOTIDE SEQUENCE [LARGE SCALE GENOMIC DNA]</scope>
    <source>
        <strain evidence="12 13">DSM 44267</strain>
    </source>
</reference>
<feature type="transmembrane region" description="Helical" evidence="10">
    <location>
        <begin position="131"/>
        <end position="152"/>
    </location>
</feature>
<dbReference type="EMBL" id="RBXT01000001">
    <property type="protein sequence ID" value="RKT77890.1"/>
    <property type="molecule type" value="Genomic_DNA"/>
</dbReference>
<evidence type="ECO:0000313" key="12">
    <source>
        <dbReference type="EMBL" id="RKT77890.1"/>
    </source>
</evidence>
<evidence type="ECO:0000256" key="5">
    <source>
        <dbReference type="ARBA" id="ARBA00023136"/>
    </source>
</evidence>
<comment type="subcellular location">
    <subcellularLocation>
        <location evidence="1 10">Cell membrane</location>
        <topology evidence="1 10">Multi-pass membrane protein</topology>
    </subcellularLocation>
</comment>
<dbReference type="PANTHER" id="PTHR28259:SF1">
    <property type="entry name" value="FLUORIDE EXPORT PROTEIN 1-RELATED"/>
    <property type="match status" value="1"/>
</dbReference>
<dbReference type="GO" id="GO:0046872">
    <property type="term" value="F:metal ion binding"/>
    <property type="evidence" value="ECO:0007669"/>
    <property type="project" value="UniProtKB-KW"/>
</dbReference>
<keyword evidence="13" id="KW-1185">Reference proteome</keyword>
<keyword evidence="2 10" id="KW-1003">Cell membrane</keyword>
<feature type="transmembrane region" description="Helical" evidence="10">
    <location>
        <begin position="66"/>
        <end position="88"/>
    </location>
</feature>
<comment type="catalytic activity">
    <reaction evidence="8">
        <text>fluoride(in) = fluoride(out)</text>
        <dbReference type="Rhea" id="RHEA:76159"/>
        <dbReference type="ChEBI" id="CHEBI:17051"/>
    </reaction>
    <physiologicalReaction direction="left-to-right" evidence="8">
        <dbReference type="Rhea" id="RHEA:76160"/>
    </physiologicalReaction>
</comment>
<keyword evidence="3 10" id="KW-0812">Transmembrane</keyword>
<dbReference type="RefSeq" id="WP_245963509.1">
    <property type="nucleotide sequence ID" value="NZ_RBXT01000001.1"/>
</dbReference>
<dbReference type="GO" id="GO:0062054">
    <property type="term" value="F:fluoride channel activity"/>
    <property type="evidence" value="ECO:0007669"/>
    <property type="project" value="UniProtKB-UniRule"/>
</dbReference>
<evidence type="ECO:0000256" key="3">
    <source>
        <dbReference type="ARBA" id="ARBA00022692"/>
    </source>
</evidence>
<dbReference type="HAMAP" id="MF_00454">
    <property type="entry name" value="FluC"/>
    <property type="match status" value="1"/>
</dbReference>
<evidence type="ECO:0000256" key="8">
    <source>
        <dbReference type="ARBA" id="ARBA00035585"/>
    </source>
</evidence>
<dbReference type="AlphaFoldDB" id="A0A495XTN6"/>
<evidence type="ECO:0000256" key="10">
    <source>
        <dbReference type="HAMAP-Rule" id="MF_00454"/>
    </source>
</evidence>
<comment type="similarity">
    <text evidence="7 10">Belongs to the fluoride channel Fluc/FEX (TC 1.A.43) family.</text>
</comment>
<dbReference type="Pfam" id="PF02537">
    <property type="entry name" value="CRCB"/>
    <property type="match status" value="1"/>
</dbReference>
<comment type="caution">
    <text evidence="12">The sequence shown here is derived from an EMBL/GenBank/DDBJ whole genome shotgun (WGS) entry which is preliminary data.</text>
</comment>
<comment type="function">
    <text evidence="9 10">Fluoride-specific ion channel. Important for reducing fluoride concentration in the cell, thus reducing its toxicity.</text>
</comment>
<feature type="binding site" evidence="10">
    <location>
        <position position="112"/>
    </location>
    <ligand>
        <name>Na(+)</name>
        <dbReference type="ChEBI" id="CHEBI:29101"/>
        <note>structural</note>
    </ligand>
</feature>
<evidence type="ECO:0000256" key="9">
    <source>
        <dbReference type="ARBA" id="ARBA00049940"/>
    </source>
</evidence>
<sequence length="193" mass="19189">MGARQRLAPPADPGFAPLSRTGPSALPAAAPSRKGGSLLVLAGGTAGTLARYGVEQSLPAGEGMPWGTLTVNLTGALVLGLFLGAMAARGAETPARRATRLALGTGVLGGYTTYSTFAVETDRLVRDGWPALALAYVVVSLVAGVVAALVGLRLGGRTAPTSGGSAAPVDPDGDSTATPRAAPEPTSDDGRDR</sequence>
<keyword evidence="6 10" id="KW-0407">Ion channel</keyword>
<feature type="binding site" evidence="10">
    <location>
        <position position="109"/>
    </location>
    <ligand>
        <name>Na(+)</name>
        <dbReference type="ChEBI" id="CHEBI:29101"/>
        <note>structural</note>
    </ligand>
</feature>
<name>A0A495XTN6_9MICO</name>
<keyword evidence="10" id="KW-0915">Sodium</keyword>
<comment type="activity regulation">
    <text evidence="10">Na(+) is not transported, but it plays an essential structural role and its presence is essential for fluoride channel function.</text>
</comment>
<dbReference type="Proteomes" id="UP000278440">
    <property type="component" value="Unassembled WGS sequence"/>
</dbReference>
<evidence type="ECO:0000256" key="2">
    <source>
        <dbReference type="ARBA" id="ARBA00022475"/>
    </source>
</evidence>
<accession>A0A495XTN6</accession>
<evidence type="ECO:0000256" key="7">
    <source>
        <dbReference type="ARBA" id="ARBA00035120"/>
    </source>
</evidence>
<evidence type="ECO:0000313" key="13">
    <source>
        <dbReference type="Proteomes" id="UP000278440"/>
    </source>
</evidence>
<feature type="region of interest" description="Disordered" evidence="11">
    <location>
        <begin position="1"/>
        <end position="32"/>
    </location>
</feature>
<keyword evidence="10" id="KW-0406">Ion transport</keyword>
<gene>
    <name evidence="10" type="primary">fluC</name>
    <name evidence="10" type="synonym">crcB</name>
    <name evidence="12" type="ORF">DFJ68_1322</name>
</gene>